<dbReference type="NCBIfam" id="NF037995">
    <property type="entry name" value="TRAP_S1"/>
    <property type="match status" value="1"/>
</dbReference>
<dbReference type="SUPFAM" id="SSF53850">
    <property type="entry name" value="Periplasmic binding protein-like II"/>
    <property type="match status" value="1"/>
</dbReference>
<sequence length="354" mass="38015">MPEGKRKRILSAAGLVGLLTAIVSSVAGSIGAAQGASKPEWSIATAYPADTVSGKAAEDFARLLNDAGADTVRVVPHFADKRGVASVQDRLSQQPFGVLFSGDLASRDAILALSIRPYQVNSITEAREMSRMAKPAYRSALAHHDLILLAVVPWPPTGLWSRSKINSPSDLVGMRIRTYDESSRRVMEMLGAQVVFLPIQEALAQIKAGGVDAVMSSGDGDAGRAYAKVLPNFTALGYAYPVSFLVANKHFLDGLPERQRAAIFTAGLAAERHAWERLPERVRHNYEGMASQGVTVHDPAPQALLEAISRAAKEDSRDSTLSDYETTQMLAQFRACPPQACRGCSASVEKEAAR</sequence>
<dbReference type="InterPro" id="IPR018389">
    <property type="entry name" value="DctP_fam"/>
</dbReference>
<dbReference type="PANTHER" id="PTHR33376">
    <property type="match status" value="1"/>
</dbReference>
<dbReference type="GO" id="GO:0055085">
    <property type="term" value="P:transmembrane transport"/>
    <property type="evidence" value="ECO:0007669"/>
    <property type="project" value="InterPro"/>
</dbReference>
<comment type="caution">
    <text evidence="2">The sequence shown here is derived from an EMBL/GenBank/DDBJ whole genome shotgun (WGS) entry which is preliminary data.</text>
</comment>
<dbReference type="InterPro" id="IPR038404">
    <property type="entry name" value="TRAP_DctP_sf"/>
</dbReference>
<dbReference type="Pfam" id="PF03480">
    <property type="entry name" value="DctP"/>
    <property type="match status" value="1"/>
</dbReference>
<dbReference type="AlphaFoldDB" id="A0A2S8I7U8"/>
<organism evidence="2 3">
    <name type="scientific">Burkholderia cepacia</name>
    <name type="common">Pseudomonas cepacia</name>
    <dbReference type="NCBI Taxonomy" id="292"/>
    <lineage>
        <taxon>Bacteria</taxon>
        <taxon>Pseudomonadati</taxon>
        <taxon>Pseudomonadota</taxon>
        <taxon>Betaproteobacteria</taxon>
        <taxon>Burkholderiales</taxon>
        <taxon>Burkholderiaceae</taxon>
        <taxon>Burkholderia</taxon>
        <taxon>Burkholderia cepacia complex</taxon>
    </lineage>
</organism>
<keyword evidence="1" id="KW-0732">Signal</keyword>
<reference evidence="2 3" key="1">
    <citation type="submission" date="2018-02" db="EMBL/GenBank/DDBJ databases">
        <title>Draft genome sequencing of Burkholderia cepacia Y14-15.</title>
        <authorList>
            <person name="Zheng B.-X."/>
        </authorList>
    </citation>
    <scope>NUCLEOTIDE SEQUENCE [LARGE SCALE GENOMIC DNA]</scope>
    <source>
        <strain evidence="2 3">Y14-15</strain>
    </source>
</reference>
<dbReference type="PANTHER" id="PTHR33376:SF4">
    <property type="entry name" value="SIALIC ACID-BINDING PERIPLASMIC PROTEIN SIAP"/>
    <property type="match status" value="1"/>
</dbReference>
<dbReference type="RefSeq" id="WP_105393243.1">
    <property type="nucleotide sequence ID" value="NZ_PUIQ01000062.1"/>
</dbReference>
<dbReference type="EMBL" id="PUIQ01000062">
    <property type="protein sequence ID" value="PQP10861.1"/>
    <property type="molecule type" value="Genomic_DNA"/>
</dbReference>
<dbReference type="Gene3D" id="3.40.190.170">
    <property type="entry name" value="Bacterial extracellular solute-binding protein, family 7"/>
    <property type="match status" value="1"/>
</dbReference>
<name>A0A2S8I7U8_BURCE</name>
<dbReference type="Proteomes" id="UP000238206">
    <property type="component" value="Unassembled WGS sequence"/>
</dbReference>
<accession>A0A2S8I7U8</accession>
<proteinExistence type="predicted"/>
<evidence type="ECO:0000256" key="1">
    <source>
        <dbReference type="ARBA" id="ARBA00022729"/>
    </source>
</evidence>
<gene>
    <name evidence="2" type="ORF">C5615_32895</name>
</gene>
<evidence type="ECO:0000313" key="2">
    <source>
        <dbReference type="EMBL" id="PQP10861.1"/>
    </source>
</evidence>
<protein>
    <submittedName>
        <fullName evidence="2">C4-dicarboxylate ABC transporter substrate-binding protein</fullName>
    </submittedName>
</protein>
<evidence type="ECO:0000313" key="3">
    <source>
        <dbReference type="Proteomes" id="UP000238206"/>
    </source>
</evidence>